<feature type="domain" description="SH3b" evidence="1">
    <location>
        <begin position="35"/>
        <end position="89"/>
    </location>
</feature>
<name>A0A411Z2Y6_9RHOB</name>
<dbReference type="Pfam" id="PF08239">
    <property type="entry name" value="SH3_3"/>
    <property type="match status" value="1"/>
</dbReference>
<dbReference type="RefSeq" id="WP_118151370.1">
    <property type="nucleotide sequence ID" value="NZ_QWEY01000004.1"/>
</dbReference>
<dbReference type="Proteomes" id="UP000284547">
    <property type="component" value="Unassembled WGS sequence"/>
</dbReference>
<keyword evidence="3" id="KW-1185">Reference proteome</keyword>
<accession>A0A411Z2Y6</accession>
<proteinExistence type="predicted"/>
<dbReference type="OrthoDB" id="5489750at2"/>
<evidence type="ECO:0000313" key="2">
    <source>
        <dbReference type="EMBL" id="RGP37392.1"/>
    </source>
</evidence>
<gene>
    <name evidence="2" type="ORF">D1012_09205</name>
</gene>
<evidence type="ECO:0000313" key="3">
    <source>
        <dbReference type="Proteomes" id="UP000284547"/>
    </source>
</evidence>
<sequence>MTRGFVFFLMGLWPTLTLGQNLPASYSVRGVAASDVLNIRAEPSAKAGIMGEIGPYSMNIEVLALSPDGKWGKVGVPEGNGWVSMAYLEVIEPMDPFLVPRPLSCMGTEPFWSVSLYPRGAEYNSPDTGAVPMAVTHEAVATQGFLIQLEEGPTLHRTLVVTREACSDGMSDRAFGFVTRMFTEAPDGNDVLHGCCTLDHR</sequence>
<dbReference type="InterPro" id="IPR003646">
    <property type="entry name" value="SH3-like_bac-type"/>
</dbReference>
<dbReference type="AlphaFoldDB" id="A0A411Z2Y6"/>
<organism evidence="2 3">
    <name type="scientific">Pseudotabrizicola alkalilacus</name>
    <dbReference type="NCBI Taxonomy" id="2305252"/>
    <lineage>
        <taxon>Bacteria</taxon>
        <taxon>Pseudomonadati</taxon>
        <taxon>Pseudomonadota</taxon>
        <taxon>Alphaproteobacteria</taxon>
        <taxon>Rhodobacterales</taxon>
        <taxon>Paracoccaceae</taxon>
        <taxon>Pseudotabrizicola</taxon>
    </lineage>
</organism>
<dbReference type="EMBL" id="QWEY01000004">
    <property type="protein sequence ID" value="RGP37392.1"/>
    <property type="molecule type" value="Genomic_DNA"/>
</dbReference>
<comment type="caution">
    <text evidence="2">The sequence shown here is derived from an EMBL/GenBank/DDBJ whole genome shotgun (WGS) entry which is preliminary data.</text>
</comment>
<dbReference type="Gene3D" id="2.30.30.40">
    <property type="entry name" value="SH3 Domains"/>
    <property type="match status" value="1"/>
</dbReference>
<reference evidence="2 3" key="1">
    <citation type="submission" date="2018-08" db="EMBL/GenBank/DDBJ databases">
        <title>Flavobacterium tibetense sp. nov., isolated from a wetland YonghuCo on Tibetan Plateau.</title>
        <authorList>
            <person name="Phurbu D."/>
            <person name="Lu H."/>
            <person name="Xing P."/>
        </authorList>
    </citation>
    <scope>NUCLEOTIDE SEQUENCE [LARGE SCALE GENOMIC DNA]</scope>
    <source>
        <strain evidence="2 3">DJC</strain>
    </source>
</reference>
<evidence type="ECO:0000259" key="1">
    <source>
        <dbReference type="Pfam" id="PF08239"/>
    </source>
</evidence>
<protein>
    <recommendedName>
        <fullName evidence="1">SH3b domain-containing protein</fullName>
    </recommendedName>
</protein>